<comment type="similarity">
    <text evidence="1">Belongs to the PheA/TfdB FAD monooxygenase family.</text>
</comment>
<evidence type="ECO:0000256" key="4">
    <source>
        <dbReference type="ARBA" id="ARBA00023002"/>
    </source>
</evidence>
<evidence type="ECO:0000259" key="7">
    <source>
        <dbReference type="Pfam" id="PF07976"/>
    </source>
</evidence>
<dbReference type="InterPro" id="IPR038220">
    <property type="entry name" value="PHOX_C_sf"/>
</dbReference>
<dbReference type="InterPro" id="IPR002938">
    <property type="entry name" value="FAD-bd"/>
</dbReference>
<dbReference type="Pfam" id="PF07976">
    <property type="entry name" value="Phe_hydrox_dim"/>
    <property type="match status" value="1"/>
</dbReference>
<dbReference type="PANTHER" id="PTHR43004">
    <property type="entry name" value="TRK SYSTEM POTASSIUM UPTAKE PROTEIN"/>
    <property type="match status" value="1"/>
</dbReference>
<keyword evidence="9" id="KW-1185">Reference proteome</keyword>
<organism evidence="8 9">
    <name type="scientific">Mycena rosella</name>
    <name type="common">Pink bonnet</name>
    <name type="synonym">Agaricus rosellus</name>
    <dbReference type="NCBI Taxonomy" id="1033263"/>
    <lineage>
        <taxon>Eukaryota</taxon>
        <taxon>Fungi</taxon>
        <taxon>Dikarya</taxon>
        <taxon>Basidiomycota</taxon>
        <taxon>Agaricomycotina</taxon>
        <taxon>Agaricomycetes</taxon>
        <taxon>Agaricomycetidae</taxon>
        <taxon>Agaricales</taxon>
        <taxon>Marasmiineae</taxon>
        <taxon>Mycenaceae</taxon>
        <taxon>Mycena</taxon>
    </lineage>
</organism>
<dbReference type="SUPFAM" id="SSF51905">
    <property type="entry name" value="FAD/NAD(P)-binding domain"/>
    <property type="match status" value="1"/>
</dbReference>
<dbReference type="InterPro" id="IPR012941">
    <property type="entry name" value="Phe_hydrox_C_dim_dom"/>
</dbReference>
<evidence type="ECO:0000256" key="1">
    <source>
        <dbReference type="ARBA" id="ARBA00007801"/>
    </source>
</evidence>
<dbReference type="SUPFAM" id="SSF52833">
    <property type="entry name" value="Thioredoxin-like"/>
    <property type="match status" value="1"/>
</dbReference>
<feature type="region of interest" description="Disordered" evidence="5">
    <location>
        <begin position="538"/>
        <end position="559"/>
    </location>
</feature>
<dbReference type="GO" id="GO:0071949">
    <property type="term" value="F:FAD binding"/>
    <property type="evidence" value="ECO:0007669"/>
    <property type="project" value="InterPro"/>
</dbReference>
<dbReference type="Gene3D" id="3.50.50.60">
    <property type="entry name" value="FAD/NAD(P)-binding domain"/>
    <property type="match status" value="1"/>
</dbReference>
<evidence type="ECO:0000313" key="9">
    <source>
        <dbReference type="Proteomes" id="UP001221757"/>
    </source>
</evidence>
<accession>A0AAD7GC39</accession>
<sequence length="559" mass="60213">MLYAGSLEILDLLGVYERIADIGFIVQGTKTFKDGAEINGRGWSFIDEALRNSDTMFKFGLSSGIRQKYLEDVLRDVISETADVVKAPAKLLSYRIVESAEYPVIATIDEQGQRREIQCKYLVGADGGRSTVRSLGNFSFPGTASPHKWVRLDAIVVTNMPSRRGPLVAIESKKYGHILWTPTDNGRTRIGFVCPDEIYGEKGSKVTEDLIMAVAKEALQPFTLEFIKLDWWTVYEIGQRVAETFRSGPVFLAGDAAHTHSSGAAQGMNTGIHDAVNLGWKLAGVLSGLYHEDVLDTYTSERRAAAQRVIDIDRDVAALISGHIPAHFDAPPNADANEYLDRVFSANAAFTVGLGVSYGTNLVNRPPKTETDAAAKIGHRAPDGPVFRPGRTLAQPLRSLVRYTGRFWVLVFAGTLAPAPAAHVHLPGAATFRALRAHIDATSPLPCEFVTLLAGPGCLQPAEALGAQPLGNVAYDPTGAVFAAYGVDGAVGAIVVLRPDGIVSFKTSLDGVHDLVEYFAPLVRQQVGKVEVPTEVSVDGPAGGEIDVEGEEESGLRQF</sequence>
<name>A0AAD7GC39_MYCRO</name>
<evidence type="ECO:0000259" key="6">
    <source>
        <dbReference type="Pfam" id="PF01494"/>
    </source>
</evidence>
<dbReference type="InterPro" id="IPR036249">
    <property type="entry name" value="Thioredoxin-like_sf"/>
</dbReference>
<reference evidence="8" key="1">
    <citation type="submission" date="2023-03" db="EMBL/GenBank/DDBJ databases">
        <title>Massive genome expansion in bonnet fungi (Mycena s.s.) driven by repeated elements and novel gene families across ecological guilds.</title>
        <authorList>
            <consortium name="Lawrence Berkeley National Laboratory"/>
            <person name="Harder C.B."/>
            <person name="Miyauchi S."/>
            <person name="Viragh M."/>
            <person name="Kuo A."/>
            <person name="Thoen E."/>
            <person name="Andreopoulos B."/>
            <person name="Lu D."/>
            <person name="Skrede I."/>
            <person name="Drula E."/>
            <person name="Henrissat B."/>
            <person name="Morin E."/>
            <person name="Kohler A."/>
            <person name="Barry K."/>
            <person name="LaButti K."/>
            <person name="Morin E."/>
            <person name="Salamov A."/>
            <person name="Lipzen A."/>
            <person name="Mereny Z."/>
            <person name="Hegedus B."/>
            <person name="Baldrian P."/>
            <person name="Stursova M."/>
            <person name="Weitz H."/>
            <person name="Taylor A."/>
            <person name="Grigoriev I.V."/>
            <person name="Nagy L.G."/>
            <person name="Martin F."/>
            <person name="Kauserud H."/>
        </authorList>
    </citation>
    <scope>NUCLEOTIDE SEQUENCE</scope>
    <source>
        <strain evidence="8">CBHHK067</strain>
    </source>
</reference>
<keyword evidence="4" id="KW-0560">Oxidoreductase</keyword>
<feature type="domain" description="Phenol hydroxylase-like C-terminal dimerisation" evidence="7">
    <location>
        <begin position="478"/>
        <end position="526"/>
    </location>
</feature>
<dbReference type="SUPFAM" id="SSF54373">
    <property type="entry name" value="FAD-linked reductases, C-terminal domain"/>
    <property type="match status" value="1"/>
</dbReference>
<evidence type="ECO:0000313" key="8">
    <source>
        <dbReference type="EMBL" id="KAJ7677220.1"/>
    </source>
</evidence>
<protein>
    <submittedName>
        <fullName evidence="8">FAD binding domain-containing protein</fullName>
    </submittedName>
</protein>
<dbReference type="PRINTS" id="PR00420">
    <property type="entry name" value="RNGMNOXGNASE"/>
</dbReference>
<dbReference type="InterPro" id="IPR050641">
    <property type="entry name" value="RIFMO-like"/>
</dbReference>
<dbReference type="Proteomes" id="UP001221757">
    <property type="component" value="Unassembled WGS sequence"/>
</dbReference>
<feature type="domain" description="FAD-binding" evidence="6">
    <location>
        <begin position="4"/>
        <end position="311"/>
    </location>
</feature>
<dbReference type="Gene3D" id="3.30.9.10">
    <property type="entry name" value="D-Amino Acid Oxidase, subunit A, domain 2"/>
    <property type="match status" value="1"/>
</dbReference>
<proteinExistence type="inferred from homology"/>
<keyword evidence="2" id="KW-0285">Flavoprotein</keyword>
<evidence type="ECO:0000256" key="3">
    <source>
        <dbReference type="ARBA" id="ARBA00022827"/>
    </source>
</evidence>
<dbReference type="InterPro" id="IPR036188">
    <property type="entry name" value="FAD/NAD-bd_sf"/>
</dbReference>
<dbReference type="Pfam" id="PF01494">
    <property type="entry name" value="FAD_binding_3"/>
    <property type="match status" value="1"/>
</dbReference>
<dbReference type="AlphaFoldDB" id="A0AAD7GC39"/>
<gene>
    <name evidence="8" type="ORF">B0H17DRAFT_1079584</name>
</gene>
<comment type="caution">
    <text evidence="8">The sequence shown here is derived from an EMBL/GenBank/DDBJ whole genome shotgun (WGS) entry which is preliminary data.</text>
</comment>
<dbReference type="Gene3D" id="3.40.30.20">
    <property type="match status" value="1"/>
</dbReference>
<dbReference type="EMBL" id="JARKIE010000140">
    <property type="protein sequence ID" value="KAJ7677220.1"/>
    <property type="molecule type" value="Genomic_DNA"/>
</dbReference>
<dbReference type="GO" id="GO:0016709">
    <property type="term" value="F:oxidoreductase activity, acting on paired donors, with incorporation or reduction of molecular oxygen, NAD(P)H as one donor, and incorporation of one atom of oxygen"/>
    <property type="evidence" value="ECO:0007669"/>
    <property type="project" value="UniProtKB-ARBA"/>
</dbReference>
<keyword evidence="3" id="KW-0274">FAD</keyword>
<evidence type="ECO:0000256" key="5">
    <source>
        <dbReference type="SAM" id="MobiDB-lite"/>
    </source>
</evidence>
<dbReference type="PANTHER" id="PTHR43004:SF5">
    <property type="entry name" value="FAD-BINDING DOMAIN-CONTAINING PROTEIN"/>
    <property type="match status" value="1"/>
</dbReference>
<evidence type="ECO:0000256" key="2">
    <source>
        <dbReference type="ARBA" id="ARBA00022630"/>
    </source>
</evidence>